<reference evidence="2 3" key="1">
    <citation type="submission" date="2016-10" db="EMBL/GenBank/DDBJ databases">
        <authorList>
            <person name="de Groot N.N."/>
        </authorList>
    </citation>
    <scope>NUCLEOTIDE SEQUENCE [LARGE SCALE GENOMIC DNA]</scope>
    <source>
        <strain evidence="2 3">CGMCC 1.7666</strain>
    </source>
</reference>
<feature type="transmembrane region" description="Helical" evidence="1">
    <location>
        <begin position="49"/>
        <end position="68"/>
    </location>
</feature>
<feature type="transmembrane region" description="Helical" evidence="1">
    <location>
        <begin position="20"/>
        <end position="43"/>
    </location>
</feature>
<accession>A0A1G5DRF5</accession>
<dbReference type="Proteomes" id="UP000199569">
    <property type="component" value="Unassembled WGS sequence"/>
</dbReference>
<keyword evidence="1" id="KW-0812">Transmembrane</keyword>
<dbReference type="RefSeq" id="WP_091130312.1">
    <property type="nucleotide sequence ID" value="NZ_FMVJ01000003.1"/>
</dbReference>
<keyword evidence="1" id="KW-0472">Membrane</keyword>
<gene>
    <name evidence="2" type="ORF">SAMN02927923_00757</name>
</gene>
<dbReference type="EMBL" id="FMVJ01000003">
    <property type="protein sequence ID" value="SCY17306.1"/>
    <property type="molecule type" value="Genomic_DNA"/>
</dbReference>
<evidence type="ECO:0000313" key="3">
    <source>
        <dbReference type="Proteomes" id="UP000199569"/>
    </source>
</evidence>
<keyword evidence="1" id="KW-1133">Transmembrane helix</keyword>
<evidence type="ECO:0000313" key="2">
    <source>
        <dbReference type="EMBL" id="SCY17306.1"/>
    </source>
</evidence>
<keyword evidence="3" id="KW-1185">Reference proteome</keyword>
<organism evidence="2 3">
    <name type="scientific">Microvirga guangxiensis</name>
    <dbReference type="NCBI Taxonomy" id="549386"/>
    <lineage>
        <taxon>Bacteria</taxon>
        <taxon>Pseudomonadati</taxon>
        <taxon>Pseudomonadota</taxon>
        <taxon>Alphaproteobacteria</taxon>
        <taxon>Hyphomicrobiales</taxon>
        <taxon>Methylobacteriaceae</taxon>
        <taxon>Microvirga</taxon>
    </lineage>
</organism>
<sequence length="76" mass="8295">MKAALHKVLLIVVEEITSRLIGAVVLMTWMLAAGVIAGCLSLFDPTLEPFYLAVIVASATTIGFLALWHRLSRRQS</sequence>
<dbReference type="AlphaFoldDB" id="A0A1G5DRF5"/>
<evidence type="ECO:0000256" key="1">
    <source>
        <dbReference type="SAM" id="Phobius"/>
    </source>
</evidence>
<name>A0A1G5DRF5_9HYPH</name>
<proteinExistence type="predicted"/>
<protein>
    <submittedName>
        <fullName evidence="2">Uncharacterized protein</fullName>
    </submittedName>
</protein>